<evidence type="ECO:0000313" key="2">
    <source>
        <dbReference type="EMBL" id="KRL55518.1"/>
    </source>
</evidence>
<feature type="transmembrane region" description="Helical" evidence="1">
    <location>
        <begin position="164"/>
        <end position="182"/>
    </location>
</feature>
<sequence>MIYFSTALDLIVILMMLFNKYPSKADHRQIFIGQFVGSGLLVLISLFFAYVLHMVPDQWILGILGIIPIYFGIKALISDEEEVETVETKLTGKSLNNLIIPVILITFASCGADNIGLFIPYFVTLTLPQTSLALVIFMLGILTTGLLGNKLAKIKLVENFLDKFGDWIIAIIYIGLGIMIIWESGTIQHFI</sequence>
<keyword evidence="1" id="KW-1133">Transmembrane helix</keyword>
<dbReference type="InterPro" id="IPR004676">
    <property type="entry name" value="Cd-R_transporter"/>
</dbReference>
<organism evidence="2 3">
    <name type="scientific">Paucilactobacillus oligofermentans DSM 15707 = LMG 22743</name>
    <dbReference type="NCBI Taxonomy" id="1423778"/>
    <lineage>
        <taxon>Bacteria</taxon>
        <taxon>Bacillati</taxon>
        <taxon>Bacillota</taxon>
        <taxon>Bacilli</taxon>
        <taxon>Lactobacillales</taxon>
        <taxon>Lactobacillaceae</taxon>
        <taxon>Paucilactobacillus</taxon>
    </lineage>
</organism>
<feature type="transmembrane region" description="Helical" evidence="1">
    <location>
        <begin position="131"/>
        <end position="152"/>
    </location>
</feature>
<dbReference type="STRING" id="1423778.FC70_GL001118"/>
<name>A0A0R1RGN3_9LACO</name>
<keyword evidence="3" id="KW-1185">Reference proteome</keyword>
<gene>
    <name evidence="2" type="ORF">FC70_GL001118</name>
</gene>
<dbReference type="Proteomes" id="UP000051697">
    <property type="component" value="Unassembled WGS sequence"/>
</dbReference>
<feature type="transmembrane region" description="Helical" evidence="1">
    <location>
        <begin position="30"/>
        <end position="52"/>
    </location>
</feature>
<feature type="transmembrane region" description="Helical" evidence="1">
    <location>
        <begin position="58"/>
        <end position="77"/>
    </location>
</feature>
<keyword evidence="1" id="KW-0472">Membrane</keyword>
<accession>A0A0R1RGN3</accession>
<protein>
    <submittedName>
        <fullName evidence="2">Cadmium resistance protein</fullName>
    </submittedName>
</protein>
<proteinExistence type="predicted"/>
<evidence type="ECO:0000256" key="1">
    <source>
        <dbReference type="SAM" id="Phobius"/>
    </source>
</evidence>
<dbReference type="Pfam" id="PF03596">
    <property type="entry name" value="Cad"/>
    <property type="match status" value="1"/>
</dbReference>
<comment type="caution">
    <text evidence="2">The sequence shown here is derived from an EMBL/GenBank/DDBJ whole genome shotgun (WGS) entry which is preliminary data.</text>
</comment>
<dbReference type="EMBL" id="AZFE01000031">
    <property type="protein sequence ID" value="KRL55518.1"/>
    <property type="molecule type" value="Genomic_DNA"/>
</dbReference>
<dbReference type="AlphaFoldDB" id="A0A0R1RGN3"/>
<reference evidence="2 3" key="1">
    <citation type="journal article" date="2015" name="Genome Announc.">
        <title>Expanding the biotechnology potential of lactobacilli through comparative genomics of 213 strains and associated genera.</title>
        <authorList>
            <person name="Sun Z."/>
            <person name="Harris H.M."/>
            <person name="McCann A."/>
            <person name="Guo C."/>
            <person name="Argimon S."/>
            <person name="Zhang W."/>
            <person name="Yang X."/>
            <person name="Jeffery I.B."/>
            <person name="Cooney J.C."/>
            <person name="Kagawa T.F."/>
            <person name="Liu W."/>
            <person name="Song Y."/>
            <person name="Salvetti E."/>
            <person name="Wrobel A."/>
            <person name="Rasinkangas P."/>
            <person name="Parkhill J."/>
            <person name="Rea M.C."/>
            <person name="O'Sullivan O."/>
            <person name="Ritari J."/>
            <person name="Douillard F.P."/>
            <person name="Paul Ross R."/>
            <person name="Yang R."/>
            <person name="Briner A.E."/>
            <person name="Felis G.E."/>
            <person name="de Vos W.M."/>
            <person name="Barrangou R."/>
            <person name="Klaenhammer T.R."/>
            <person name="Caufield P.W."/>
            <person name="Cui Y."/>
            <person name="Zhang H."/>
            <person name="O'Toole P.W."/>
        </authorList>
    </citation>
    <scope>NUCLEOTIDE SEQUENCE [LARGE SCALE GENOMIC DNA]</scope>
    <source>
        <strain evidence="2 3">DSM 15707</strain>
    </source>
</reference>
<dbReference type="PATRIC" id="fig|1423778.4.peg.1152"/>
<evidence type="ECO:0000313" key="3">
    <source>
        <dbReference type="Proteomes" id="UP000051697"/>
    </source>
</evidence>
<feature type="transmembrane region" description="Helical" evidence="1">
    <location>
        <begin position="98"/>
        <end position="119"/>
    </location>
</feature>
<keyword evidence="1" id="KW-0812">Transmembrane</keyword>